<comment type="subcellular location">
    <subcellularLocation>
        <location evidence="1">Cytoplasm</location>
    </subcellularLocation>
</comment>
<dbReference type="Gene3D" id="2.30.42.10">
    <property type="match status" value="1"/>
</dbReference>
<proteinExistence type="evidence at transcript level"/>
<feature type="domain" description="PDZ" evidence="4">
    <location>
        <begin position="7"/>
        <end position="90"/>
    </location>
</feature>
<protein>
    <submittedName>
        <fullName evidence="5">PDZ and LIM domain protein 3</fullName>
    </submittedName>
</protein>
<dbReference type="EMBL" id="BT078037">
    <property type="protein sequence ID" value="ACO12461.1"/>
    <property type="molecule type" value="mRNA"/>
</dbReference>
<evidence type="ECO:0000256" key="2">
    <source>
        <dbReference type="ARBA" id="ARBA00022490"/>
    </source>
</evidence>
<dbReference type="EMBL" id="BT078495">
    <property type="protein sequence ID" value="ACO12919.1"/>
    <property type="molecule type" value="mRNA"/>
</dbReference>
<dbReference type="OrthoDB" id="5911912at2759"/>
<keyword evidence="3" id="KW-0479">Metal-binding</keyword>
<dbReference type="SUPFAM" id="SSF50156">
    <property type="entry name" value="PDZ domain-like"/>
    <property type="match status" value="1"/>
</dbReference>
<accession>C1BTV8</accession>
<dbReference type="GO" id="GO:0005912">
    <property type="term" value="C:adherens junction"/>
    <property type="evidence" value="ECO:0007669"/>
    <property type="project" value="TreeGrafter"/>
</dbReference>
<organism evidence="5">
    <name type="scientific">Lepeophtheirus salmonis</name>
    <name type="common">Salmon louse</name>
    <name type="synonym">Caligus salmonis</name>
    <dbReference type="NCBI Taxonomy" id="72036"/>
    <lineage>
        <taxon>Eukaryota</taxon>
        <taxon>Metazoa</taxon>
        <taxon>Ecdysozoa</taxon>
        <taxon>Arthropoda</taxon>
        <taxon>Crustacea</taxon>
        <taxon>Multicrustacea</taxon>
        <taxon>Hexanauplia</taxon>
        <taxon>Copepoda</taxon>
        <taxon>Siphonostomatoida</taxon>
        <taxon>Caligidae</taxon>
        <taxon>Lepeophtheirus</taxon>
    </lineage>
</organism>
<gene>
    <name evidence="5" type="primary">PDLI3</name>
</gene>
<dbReference type="GO" id="GO:0031941">
    <property type="term" value="C:filamentous actin"/>
    <property type="evidence" value="ECO:0007669"/>
    <property type="project" value="TreeGrafter"/>
</dbReference>
<dbReference type="AlphaFoldDB" id="C1BTV8"/>
<dbReference type="PANTHER" id="PTHR24214:SF38">
    <property type="entry name" value="PDZ AND LIM DOMAIN PROTEIN ZASP-RELATED"/>
    <property type="match status" value="1"/>
</dbReference>
<dbReference type="GO" id="GO:0005737">
    <property type="term" value="C:cytoplasm"/>
    <property type="evidence" value="ECO:0007669"/>
    <property type="project" value="UniProtKB-SubCell"/>
</dbReference>
<dbReference type="GO" id="GO:0051371">
    <property type="term" value="F:muscle alpha-actinin binding"/>
    <property type="evidence" value="ECO:0007669"/>
    <property type="project" value="TreeGrafter"/>
</dbReference>
<dbReference type="InterPro" id="IPR036034">
    <property type="entry name" value="PDZ_sf"/>
</dbReference>
<dbReference type="SMART" id="SM00228">
    <property type="entry name" value="PDZ"/>
    <property type="match status" value="1"/>
</dbReference>
<reference evidence="5" key="1">
    <citation type="submission" date="2009-06" db="EMBL/GenBank/DDBJ databases">
        <title>Lepeophtheirus salmonis ESTs and full-length cDNAs.</title>
        <authorList>
            <person name="Yasuike M."/>
            <person name="von Schalburg K."/>
            <person name="Cooper G."/>
            <person name="Leong J."/>
            <person name="Jones S.R.M."/>
            <person name="Koop B.F."/>
        </authorList>
    </citation>
    <scope>NUCLEOTIDE SEQUENCE</scope>
    <source>
        <strain evidence="5">Pacific form</strain>
        <tissue evidence="5">Whole</tissue>
    </source>
</reference>
<evidence type="ECO:0000256" key="1">
    <source>
        <dbReference type="ARBA" id="ARBA00004496"/>
    </source>
</evidence>
<dbReference type="EMBL" id="BT120681">
    <property type="protein sequence ID" value="ADD24321.1"/>
    <property type="molecule type" value="mRNA"/>
</dbReference>
<evidence type="ECO:0000313" key="5">
    <source>
        <dbReference type="EMBL" id="ACO12461.1"/>
    </source>
</evidence>
<sequence>MPKEIVNLALKRSGKNEPWGFVIIGGKDQNLTVKVGKIKPYSPAEEAGLKTMDYVWQINGKEVFEMSHNDCVKEIKESGTSLSLSTERGDHIVPNFEEIWPSKKGPKAERRKRGLEYYYDAMTNGPQLSGFLPLAPNFTTVGKPQIYVNQYDCPIQVYSEDTLEEMKEERITMMNPDLVDRIQDKVPQSDNPMALMQGRKFDPTKSNALNAIN</sequence>
<dbReference type="GO" id="GO:0030036">
    <property type="term" value="P:actin cytoskeleton organization"/>
    <property type="evidence" value="ECO:0007669"/>
    <property type="project" value="TreeGrafter"/>
</dbReference>
<dbReference type="InterPro" id="IPR050604">
    <property type="entry name" value="PDZ-LIM_domain"/>
</dbReference>
<evidence type="ECO:0000259" key="4">
    <source>
        <dbReference type="PROSITE" id="PS50106"/>
    </source>
</evidence>
<dbReference type="PROSITE" id="PS50106">
    <property type="entry name" value="PDZ"/>
    <property type="match status" value="1"/>
</dbReference>
<name>C1BTV8_LEPSM</name>
<keyword evidence="3" id="KW-0440">LIM domain</keyword>
<dbReference type="Pfam" id="PF00595">
    <property type="entry name" value="PDZ"/>
    <property type="match status" value="1"/>
</dbReference>
<dbReference type="GO" id="GO:0061061">
    <property type="term" value="P:muscle structure development"/>
    <property type="evidence" value="ECO:0007669"/>
    <property type="project" value="TreeGrafter"/>
</dbReference>
<dbReference type="InterPro" id="IPR001478">
    <property type="entry name" value="PDZ"/>
</dbReference>
<dbReference type="GO" id="GO:0001725">
    <property type="term" value="C:stress fiber"/>
    <property type="evidence" value="ECO:0007669"/>
    <property type="project" value="TreeGrafter"/>
</dbReference>
<keyword evidence="3" id="KW-0862">Zinc</keyword>
<evidence type="ECO:0000256" key="3">
    <source>
        <dbReference type="ARBA" id="ARBA00023038"/>
    </source>
</evidence>
<dbReference type="GO" id="GO:0003779">
    <property type="term" value="F:actin binding"/>
    <property type="evidence" value="ECO:0007669"/>
    <property type="project" value="TreeGrafter"/>
</dbReference>
<dbReference type="PANTHER" id="PTHR24214">
    <property type="entry name" value="PDZ AND LIM DOMAIN PROTEIN ZASP"/>
    <property type="match status" value="1"/>
</dbReference>
<keyword evidence="2" id="KW-0963">Cytoplasm</keyword>